<dbReference type="OrthoDB" id="10056123at2759"/>
<comment type="caution">
    <text evidence="6">The sequence shown here is derived from an EMBL/GenBank/DDBJ whole genome shotgun (WGS) entry which is preliminary data.</text>
</comment>
<dbReference type="Proteomes" id="UP000676336">
    <property type="component" value="Unassembled WGS sequence"/>
</dbReference>
<feature type="region of interest" description="Disordered" evidence="1">
    <location>
        <begin position="1"/>
        <end position="46"/>
    </location>
</feature>
<evidence type="ECO:0000313" key="2">
    <source>
        <dbReference type="EMBL" id="CAF1185865.1"/>
    </source>
</evidence>
<organism evidence="6 10">
    <name type="scientific">Rotaria magnacalcarata</name>
    <dbReference type="NCBI Taxonomy" id="392030"/>
    <lineage>
        <taxon>Eukaryota</taxon>
        <taxon>Metazoa</taxon>
        <taxon>Spiralia</taxon>
        <taxon>Gnathifera</taxon>
        <taxon>Rotifera</taxon>
        <taxon>Eurotatoria</taxon>
        <taxon>Bdelloidea</taxon>
        <taxon>Philodinida</taxon>
        <taxon>Philodinidae</taxon>
        <taxon>Rotaria</taxon>
    </lineage>
</organism>
<dbReference type="Proteomes" id="UP000663834">
    <property type="component" value="Unassembled WGS sequence"/>
</dbReference>
<sequence length="125" mass="14771">MFDYSTQTINDDDDNEFDLEEEEQSEENDNSDISNQLNSDTILDEEDDNDYLMTTIKSNFNGMTIFDEIETCGRDSFFKLKINDTYKYIHKQSTCWLLTDKSTRLSNDRLSRVIQSSRKDNSNRF</sequence>
<evidence type="ECO:0000313" key="6">
    <source>
        <dbReference type="EMBL" id="CAF3792177.1"/>
    </source>
</evidence>
<dbReference type="EMBL" id="CAJOBJ010008046">
    <property type="protein sequence ID" value="CAF4101810.1"/>
    <property type="molecule type" value="Genomic_DNA"/>
</dbReference>
<dbReference type="Proteomes" id="UP000663824">
    <property type="component" value="Unassembled WGS sequence"/>
</dbReference>
<dbReference type="EMBL" id="CAJOBI010002044">
    <property type="protein sequence ID" value="CAF3911737.1"/>
    <property type="molecule type" value="Genomic_DNA"/>
</dbReference>
<evidence type="ECO:0000313" key="4">
    <source>
        <dbReference type="EMBL" id="CAF2046215.1"/>
    </source>
</evidence>
<accession>A0A819B409</accession>
<dbReference type="EMBL" id="CAJNOW010006971">
    <property type="protein sequence ID" value="CAF1500776.1"/>
    <property type="molecule type" value="Genomic_DNA"/>
</dbReference>
<dbReference type="EMBL" id="CAJOBH010145410">
    <property type="protein sequence ID" value="CAF4824139.1"/>
    <property type="molecule type" value="Genomic_DNA"/>
</dbReference>
<evidence type="ECO:0000313" key="8">
    <source>
        <dbReference type="EMBL" id="CAF4101810.1"/>
    </source>
</evidence>
<name>A0A819B409_9BILA</name>
<keyword evidence="10" id="KW-1185">Reference proteome</keyword>
<dbReference type="EMBL" id="CAJNOV010004768">
    <property type="protein sequence ID" value="CAF1185865.1"/>
    <property type="molecule type" value="Genomic_DNA"/>
</dbReference>
<dbReference type="EMBL" id="CAJNRF010012591">
    <property type="protein sequence ID" value="CAF2142469.1"/>
    <property type="molecule type" value="Genomic_DNA"/>
</dbReference>
<dbReference type="AlphaFoldDB" id="A0A819B409"/>
<dbReference type="EMBL" id="CAJNRE010005528">
    <property type="protein sequence ID" value="CAF2046215.1"/>
    <property type="molecule type" value="Genomic_DNA"/>
</dbReference>
<evidence type="ECO:0000313" key="7">
    <source>
        <dbReference type="EMBL" id="CAF3911737.1"/>
    </source>
</evidence>
<dbReference type="EMBL" id="CAJOBG010000288">
    <property type="protein sequence ID" value="CAF3792177.1"/>
    <property type="molecule type" value="Genomic_DNA"/>
</dbReference>
<evidence type="ECO:0000313" key="10">
    <source>
        <dbReference type="Proteomes" id="UP000663866"/>
    </source>
</evidence>
<dbReference type="Proteomes" id="UP000663856">
    <property type="component" value="Unassembled WGS sequence"/>
</dbReference>
<dbReference type="Proteomes" id="UP000681967">
    <property type="component" value="Unassembled WGS sequence"/>
</dbReference>
<dbReference type="Proteomes" id="UP000663855">
    <property type="component" value="Unassembled WGS sequence"/>
</dbReference>
<evidence type="ECO:0000313" key="3">
    <source>
        <dbReference type="EMBL" id="CAF1500776.1"/>
    </source>
</evidence>
<dbReference type="Proteomes" id="UP000663866">
    <property type="component" value="Unassembled WGS sequence"/>
</dbReference>
<evidence type="ECO:0000313" key="9">
    <source>
        <dbReference type="EMBL" id="CAF4824139.1"/>
    </source>
</evidence>
<protein>
    <submittedName>
        <fullName evidence="6">Uncharacterized protein</fullName>
    </submittedName>
</protein>
<proteinExistence type="predicted"/>
<gene>
    <name evidence="9" type="ORF">BYL167_LOCUS49122</name>
    <name evidence="2" type="ORF">CJN711_LOCUS11249</name>
    <name evidence="8" type="ORF">GIL414_LOCUS17141</name>
    <name evidence="3" type="ORF">KQP761_LOCUS14610</name>
    <name evidence="4" type="ORF">MBJ925_LOCUS12182</name>
    <name evidence="6" type="ORF">OVN521_LOCUS3373</name>
    <name evidence="7" type="ORF">SMN809_LOCUS7187</name>
    <name evidence="5" type="ORF">WKI299_LOCUS28643</name>
</gene>
<dbReference type="Proteomes" id="UP000681720">
    <property type="component" value="Unassembled WGS sequence"/>
</dbReference>
<evidence type="ECO:0000256" key="1">
    <source>
        <dbReference type="SAM" id="MobiDB-lite"/>
    </source>
</evidence>
<evidence type="ECO:0000313" key="5">
    <source>
        <dbReference type="EMBL" id="CAF2142469.1"/>
    </source>
</evidence>
<feature type="compositionally biased region" description="Acidic residues" evidence="1">
    <location>
        <begin position="10"/>
        <end position="30"/>
    </location>
</feature>
<reference evidence="6" key="1">
    <citation type="submission" date="2021-02" db="EMBL/GenBank/DDBJ databases">
        <authorList>
            <person name="Nowell W R."/>
        </authorList>
    </citation>
    <scope>NUCLEOTIDE SEQUENCE</scope>
</reference>